<dbReference type="Pfam" id="PF02630">
    <property type="entry name" value="SCO1-SenC"/>
    <property type="match status" value="1"/>
</dbReference>
<comment type="similarity">
    <text evidence="1">Belongs to the SCO1/2 family.</text>
</comment>
<dbReference type="SUPFAM" id="SSF52833">
    <property type="entry name" value="Thioredoxin-like"/>
    <property type="match status" value="1"/>
</dbReference>
<dbReference type="RefSeq" id="WP_161038118.1">
    <property type="nucleotide sequence ID" value="NZ_WWCM01000002.1"/>
</dbReference>
<evidence type="ECO:0000256" key="1">
    <source>
        <dbReference type="ARBA" id="ARBA00010996"/>
    </source>
</evidence>
<accession>A0ABW9VGK2</accession>
<dbReference type="PROSITE" id="PS51257">
    <property type="entry name" value="PROKAR_LIPOPROTEIN"/>
    <property type="match status" value="1"/>
</dbReference>
<dbReference type="CDD" id="cd02968">
    <property type="entry name" value="SCO"/>
    <property type="match status" value="1"/>
</dbReference>
<organism evidence="2 3">
    <name type="scientific">Duganella qianjiadongensis</name>
    <dbReference type="NCBI Taxonomy" id="2692176"/>
    <lineage>
        <taxon>Bacteria</taxon>
        <taxon>Pseudomonadati</taxon>
        <taxon>Pseudomonadota</taxon>
        <taxon>Betaproteobacteria</taxon>
        <taxon>Burkholderiales</taxon>
        <taxon>Oxalobacteraceae</taxon>
        <taxon>Telluria group</taxon>
        <taxon>Duganella</taxon>
    </lineage>
</organism>
<proteinExistence type="inferred from homology"/>
<dbReference type="PANTHER" id="PTHR12151">
    <property type="entry name" value="ELECTRON TRANSPORT PROTIN SCO1/SENC FAMILY MEMBER"/>
    <property type="match status" value="1"/>
</dbReference>
<evidence type="ECO:0000313" key="2">
    <source>
        <dbReference type="EMBL" id="MYM38751.1"/>
    </source>
</evidence>
<gene>
    <name evidence="2" type="ORF">GTP27_05350</name>
</gene>
<dbReference type="EMBL" id="WWCM01000002">
    <property type="protein sequence ID" value="MYM38751.1"/>
    <property type="molecule type" value="Genomic_DNA"/>
</dbReference>
<comment type="caution">
    <text evidence="2">The sequence shown here is derived from an EMBL/GenBank/DDBJ whole genome shotgun (WGS) entry which is preliminary data.</text>
</comment>
<dbReference type="PANTHER" id="PTHR12151:SF25">
    <property type="entry name" value="LINALOOL DEHYDRATASE_ISOMERASE DOMAIN-CONTAINING PROTEIN"/>
    <property type="match status" value="1"/>
</dbReference>
<dbReference type="InterPro" id="IPR003782">
    <property type="entry name" value="SCO1/SenC"/>
</dbReference>
<name>A0ABW9VGK2_9BURK</name>
<protein>
    <submittedName>
        <fullName evidence="2">Redoxin domain-containing protein</fullName>
    </submittedName>
</protein>
<sequence>MTALPRRTDWRHWLAGAVLGACALAAQAVGLLYQMPYRWVDTDGQSLKLSQYQGKPVVLTLAYGACKKICSSSIYAMEQMQVLADRHKTELQFVIVSLDPEQDTPADWRELRKTRKLQRPNWNVLSGSVADTRALAAALGITVWRYHDHVLHDFGIALLDANGNIVRTMRHYDDSIPAFLQGVLATPATKTLE</sequence>
<dbReference type="Gene3D" id="3.40.30.10">
    <property type="entry name" value="Glutaredoxin"/>
    <property type="match status" value="1"/>
</dbReference>
<evidence type="ECO:0000313" key="3">
    <source>
        <dbReference type="Proteomes" id="UP000478090"/>
    </source>
</evidence>
<dbReference type="Proteomes" id="UP000478090">
    <property type="component" value="Unassembled WGS sequence"/>
</dbReference>
<dbReference type="InterPro" id="IPR036249">
    <property type="entry name" value="Thioredoxin-like_sf"/>
</dbReference>
<reference evidence="2 3" key="1">
    <citation type="submission" date="2019-12" db="EMBL/GenBank/DDBJ databases">
        <title>Novel species isolated from a subtropical stream in China.</title>
        <authorList>
            <person name="Lu H."/>
        </authorList>
    </citation>
    <scope>NUCLEOTIDE SEQUENCE [LARGE SCALE GENOMIC DNA]</scope>
    <source>
        <strain evidence="2 3">CY13W</strain>
    </source>
</reference>
<keyword evidence="3" id="KW-1185">Reference proteome</keyword>